<evidence type="ECO:0000313" key="2">
    <source>
        <dbReference type="EMBL" id="KAK5854313.1"/>
    </source>
</evidence>
<keyword evidence="3" id="KW-1185">Reference proteome</keyword>
<evidence type="ECO:0000313" key="3">
    <source>
        <dbReference type="Proteomes" id="UP001346869"/>
    </source>
</evidence>
<dbReference type="Proteomes" id="UP001346869">
    <property type="component" value="Unassembled WGS sequence"/>
</dbReference>
<sequence>MIQLQRAEEGREPGIRALHPGQRMGEEGPDSRQEESILPLQLEPLCRQTDRWTDKLQVDSNPDLTRRMETLPDRRVPPL</sequence>
<feature type="region of interest" description="Disordered" evidence="1">
    <location>
        <begin position="57"/>
        <end position="79"/>
    </location>
</feature>
<gene>
    <name evidence="2" type="ORF">PBY51_015394</name>
</gene>
<reference evidence="2 3" key="1">
    <citation type="journal article" date="2023" name="Genes (Basel)">
        <title>Chromosome-Level Genome Assembly and Circadian Gene Repertoire of the Patagonia Blennie Eleginops maclovinus-The Closest Ancestral Proxy of Antarctic Cryonotothenioids.</title>
        <authorList>
            <person name="Cheng C.C."/>
            <person name="Rivera-Colon A.G."/>
            <person name="Minhas B.F."/>
            <person name="Wilson L."/>
            <person name="Rayamajhi N."/>
            <person name="Vargas-Chacoff L."/>
            <person name="Catchen J.M."/>
        </authorList>
    </citation>
    <scope>NUCLEOTIDE SEQUENCE [LARGE SCALE GENOMIC DNA]</scope>
    <source>
        <strain evidence="2">JMC-PN-2008</strain>
    </source>
</reference>
<feature type="compositionally biased region" description="Basic and acidic residues" evidence="1">
    <location>
        <begin position="1"/>
        <end position="14"/>
    </location>
</feature>
<dbReference type="EMBL" id="JAUZQC010000019">
    <property type="protein sequence ID" value="KAK5854313.1"/>
    <property type="molecule type" value="Genomic_DNA"/>
</dbReference>
<proteinExistence type="predicted"/>
<reference evidence="2 3" key="2">
    <citation type="journal article" date="2023" name="Mol. Biol. Evol.">
        <title>Genomics of Secondarily Temperate Adaptation in the Only Non-Antarctic Icefish.</title>
        <authorList>
            <person name="Rivera-Colon A.G."/>
            <person name="Rayamajhi N."/>
            <person name="Minhas B.F."/>
            <person name="Madrigal G."/>
            <person name="Bilyk K.T."/>
            <person name="Yoon V."/>
            <person name="Hune M."/>
            <person name="Gregory S."/>
            <person name="Cheng C.H.C."/>
            <person name="Catchen J.M."/>
        </authorList>
    </citation>
    <scope>NUCLEOTIDE SEQUENCE [LARGE SCALE GENOMIC DNA]</scope>
    <source>
        <strain evidence="2">JMC-PN-2008</strain>
    </source>
</reference>
<accession>A0AAN7X0P0</accession>
<dbReference type="AlphaFoldDB" id="A0AAN7X0P0"/>
<protein>
    <submittedName>
        <fullName evidence="2">Uncharacterized protein</fullName>
    </submittedName>
</protein>
<feature type="compositionally biased region" description="Basic and acidic residues" evidence="1">
    <location>
        <begin position="64"/>
        <end position="79"/>
    </location>
</feature>
<comment type="caution">
    <text evidence="2">The sequence shown here is derived from an EMBL/GenBank/DDBJ whole genome shotgun (WGS) entry which is preliminary data.</text>
</comment>
<organism evidence="2 3">
    <name type="scientific">Eleginops maclovinus</name>
    <name type="common">Patagonian blennie</name>
    <name type="synonym">Eleginus maclovinus</name>
    <dbReference type="NCBI Taxonomy" id="56733"/>
    <lineage>
        <taxon>Eukaryota</taxon>
        <taxon>Metazoa</taxon>
        <taxon>Chordata</taxon>
        <taxon>Craniata</taxon>
        <taxon>Vertebrata</taxon>
        <taxon>Euteleostomi</taxon>
        <taxon>Actinopterygii</taxon>
        <taxon>Neopterygii</taxon>
        <taxon>Teleostei</taxon>
        <taxon>Neoteleostei</taxon>
        <taxon>Acanthomorphata</taxon>
        <taxon>Eupercaria</taxon>
        <taxon>Perciformes</taxon>
        <taxon>Notothenioidei</taxon>
        <taxon>Eleginopidae</taxon>
        <taxon>Eleginops</taxon>
    </lineage>
</organism>
<feature type="compositionally biased region" description="Basic and acidic residues" evidence="1">
    <location>
        <begin position="24"/>
        <end position="35"/>
    </location>
</feature>
<evidence type="ECO:0000256" key="1">
    <source>
        <dbReference type="SAM" id="MobiDB-lite"/>
    </source>
</evidence>
<feature type="region of interest" description="Disordered" evidence="1">
    <location>
        <begin position="1"/>
        <end position="39"/>
    </location>
</feature>
<name>A0AAN7X0P0_ELEMC</name>